<name>A0A392VEG8_9FABA</name>
<evidence type="ECO:0000313" key="2">
    <source>
        <dbReference type="EMBL" id="MCI86778.1"/>
    </source>
</evidence>
<feature type="compositionally biased region" description="Basic and acidic residues" evidence="1">
    <location>
        <begin position="15"/>
        <end position="34"/>
    </location>
</feature>
<dbReference type="EMBL" id="LXQA011149304">
    <property type="protein sequence ID" value="MCI86778.1"/>
    <property type="molecule type" value="Genomic_DNA"/>
</dbReference>
<reference evidence="2 3" key="1">
    <citation type="journal article" date="2018" name="Front. Plant Sci.">
        <title>Red Clover (Trifolium pratense) and Zigzag Clover (T. medium) - A Picture of Genomic Similarities and Differences.</title>
        <authorList>
            <person name="Dluhosova J."/>
            <person name="Istvanek J."/>
            <person name="Nedelnik J."/>
            <person name="Repkova J."/>
        </authorList>
    </citation>
    <scope>NUCLEOTIDE SEQUENCE [LARGE SCALE GENOMIC DNA]</scope>
    <source>
        <strain evidence="3">cv. 10/8</strain>
        <tissue evidence="2">Leaf</tissue>
    </source>
</reference>
<comment type="caution">
    <text evidence="2">The sequence shown here is derived from an EMBL/GenBank/DDBJ whole genome shotgun (WGS) entry which is preliminary data.</text>
</comment>
<sequence length="71" mass="8098">DVDLYKPRKRKRNQKSSEDKEKEEPKLKEVKKEAGTTSESVTEKVVAEKAEVVVEKESDAAVVEKPKKKDL</sequence>
<evidence type="ECO:0000256" key="1">
    <source>
        <dbReference type="SAM" id="MobiDB-lite"/>
    </source>
</evidence>
<dbReference type="AlphaFoldDB" id="A0A392VEG8"/>
<feature type="non-terminal residue" evidence="2">
    <location>
        <position position="1"/>
    </location>
</feature>
<accession>A0A392VEG8</accession>
<feature type="region of interest" description="Disordered" evidence="1">
    <location>
        <begin position="1"/>
        <end position="41"/>
    </location>
</feature>
<proteinExistence type="predicted"/>
<dbReference type="Proteomes" id="UP000265520">
    <property type="component" value="Unassembled WGS sequence"/>
</dbReference>
<feature type="non-terminal residue" evidence="2">
    <location>
        <position position="71"/>
    </location>
</feature>
<protein>
    <submittedName>
        <fullName evidence="2">Uncharacterized protein</fullName>
    </submittedName>
</protein>
<evidence type="ECO:0000313" key="3">
    <source>
        <dbReference type="Proteomes" id="UP000265520"/>
    </source>
</evidence>
<keyword evidence="3" id="KW-1185">Reference proteome</keyword>
<organism evidence="2 3">
    <name type="scientific">Trifolium medium</name>
    <dbReference type="NCBI Taxonomy" id="97028"/>
    <lineage>
        <taxon>Eukaryota</taxon>
        <taxon>Viridiplantae</taxon>
        <taxon>Streptophyta</taxon>
        <taxon>Embryophyta</taxon>
        <taxon>Tracheophyta</taxon>
        <taxon>Spermatophyta</taxon>
        <taxon>Magnoliopsida</taxon>
        <taxon>eudicotyledons</taxon>
        <taxon>Gunneridae</taxon>
        <taxon>Pentapetalae</taxon>
        <taxon>rosids</taxon>
        <taxon>fabids</taxon>
        <taxon>Fabales</taxon>
        <taxon>Fabaceae</taxon>
        <taxon>Papilionoideae</taxon>
        <taxon>50 kb inversion clade</taxon>
        <taxon>NPAAA clade</taxon>
        <taxon>Hologalegina</taxon>
        <taxon>IRL clade</taxon>
        <taxon>Trifolieae</taxon>
        <taxon>Trifolium</taxon>
    </lineage>
</organism>